<feature type="compositionally biased region" description="Basic residues" evidence="1">
    <location>
        <begin position="48"/>
        <end position="63"/>
    </location>
</feature>
<evidence type="ECO:0000313" key="2">
    <source>
        <dbReference type="EMBL" id="KAF2743130.1"/>
    </source>
</evidence>
<feature type="compositionally biased region" description="Low complexity" evidence="1">
    <location>
        <begin position="199"/>
        <end position="216"/>
    </location>
</feature>
<proteinExistence type="predicted"/>
<keyword evidence="3" id="KW-1185">Reference proteome</keyword>
<feature type="compositionally biased region" description="Pro residues" evidence="1">
    <location>
        <begin position="30"/>
        <end position="43"/>
    </location>
</feature>
<dbReference type="EMBL" id="MU006600">
    <property type="protein sequence ID" value="KAF2743130.1"/>
    <property type="molecule type" value="Genomic_DNA"/>
</dbReference>
<feature type="compositionally biased region" description="Basic and acidic residues" evidence="1">
    <location>
        <begin position="140"/>
        <end position="162"/>
    </location>
</feature>
<organism evidence="2 3">
    <name type="scientific">Sporormia fimetaria CBS 119925</name>
    <dbReference type="NCBI Taxonomy" id="1340428"/>
    <lineage>
        <taxon>Eukaryota</taxon>
        <taxon>Fungi</taxon>
        <taxon>Dikarya</taxon>
        <taxon>Ascomycota</taxon>
        <taxon>Pezizomycotina</taxon>
        <taxon>Dothideomycetes</taxon>
        <taxon>Pleosporomycetidae</taxon>
        <taxon>Pleosporales</taxon>
        <taxon>Sporormiaceae</taxon>
        <taxon>Sporormia</taxon>
    </lineage>
</organism>
<dbReference type="AlphaFoldDB" id="A0A6A6V0F6"/>
<reference evidence="2" key="1">
    <citation type="journal article" date="2020" name="Stud. Mycol.">
        <title>101 Dothideomycetes genomes: a test case for predicting lifestyles and emergence of pathogens.</title>
        <authorList>
            <person name="Haridas S."/>
            <person name="Albert R."/>
            <person name="Binder M."/>
            <person name="Bloem J."/>
            <person name="Labutti K."/>
            <person name="Salamov A."/>
            <person name="Andreopoulos B."/>
            <person name="Baker S."/>
            <person name="Barry K."/>
            <person name="Bills G."/>
            <person name="Bluhm B."/>
            <person name="Cannon C."/>
            <person name="Castanera R."/>
            <person name="Culley D."/>
            <person name="Daum C."/>
            <person name="Ezra D."/>
            <person name="Gonzalez J."/>
            <person name="Henrissat B."/>
            <person name="Kuo A."/>
            <person name="Liang C."/>
            <person name="Lipzen A."/>
            <person name="Lutzoni F."/>
            <person name="Magnuson J."/>
            <person name="Mondo S."/>
            <person name="Nolan M."/>
            <person name="Ohm R."/>
            <person name="Pangilinan J."/>
            <person name="Park H.-J."/>
            <person name="Ramirez L."/>
            <person name="Alfaro M."/>
            <person name="Sun H."/>
            <person name="Tritt A."/>
            <person name="Yoshinaga Y."/>
            <person name="Zwiers L.-H."/>
            <person name="Turgeon B."/>
            <person name="Goodwin S."/>
            <person name="Spatafora J."/>
            <person name="Crous P."/>
            <person name="Grigoriev I."/>
        </authorList>
    </citation>
    <scope>NUCLEOTIDE SEQUENCE</scope>
    <source>
        <strain evidence="2">CBS 119925</strain>
    </source>
</reference>
<evidence type="ECO:0000256" key="1">
    <source>
        <dbReference type="SAM" id="MobiDB-lite"/>
    </source>
</evidence>
<name>A0A6A6V0F6_9PLEO</name>
<gene>
    <name evidence="2" type="ORF">M011DRAFT_481085</name>
</gene>
<protein>
    <submittedName>
        <fullName evidence="2">Uncharacterized protein</fullName>
    </submittedName>
</protein>
<sequence>MHSADRRGAKAAGFDPTSGAEGKDGRVLPFSPPPPPPPPPGDPPLKNLHQKGRFNHYQGRHGPRNNDFTPSPSHHMAWPMQDLSSANRVPLGWSSANRVPLGRRRPSADVYMRGEQRPESWSDELTPDDSASNIGRRSPRAVDERALSSDARQTQHDDRGDYHSPPAQDEFQQPVHVRGKGKHRYRETWDDGYTSAGYRDPSPSRSRTRSLSCGEGAAGYDTGYDTGYAAGYEAGYAVGHAAGYAAGYATGFDVGYHAGFNAPNRADDDDFKIRGAAKRLRHC</sequence>
<evidence type="ECO:0000313" key="3">
    <source>
        <dbReference type="Proteomes" id="UP000799440"/>
    </source>
</evidence>
<dbReference type="Proteomes" id="UP000799440">
    <property type="component" value="Unassembled WGS sequence"/>
</dbReference>
<feature type="region of interest" description="Disordered" evidence="1">
    <location>
        <begin position="1"/>
        <end position="216"/>
    </location>
</feature>
<accession>A0A6A6V0F6</accession>